<dbReference type="AlphaFoldDB" id="A2A1D9"/>
<dbReference type="InterPro" id="IPR024654">
    <property type="entry name" value="Calcineurin-like_PHP_lpxH"/>
</dbReference>
<dbReference type="InterPro" id="IPR050126">
    <property type="entry name" value="Ap4A_hydrolase"/>
</dbReference>
<sequence length="241" mass="27653">MAIRAAPARDRVARISGLPGRTGRNRMKVAVFSDVHGNLVALQQFVEATAGRADAYLCLGDVVNYGPWNDECIDLVLSLPGIRVLEGNHERLFRGDETVNQEIPLVQDFYRHSRPLFSRNRFLTELLDHVDLGIYHCIHTIDDRRVYPDTEIEIDRHYMIGHSHHQYRIERSGFTIVNPGSIGQNRKWIDSADFLILDTASGEIQFESIPYDVDCFLAELDRRGYPEQCIQYYSNKGRKFG</sequence>
<proteinExistence type="inferred from homology"/>
<evidence type="ECO:0000313" key="3">
    <source>
        <dbReference type="EMBL" id="BAF45367.1"/>
    </source>
</evidence>
<reference evidence="3" key="1">
    <citation type="journal article" date="2007" name="J. Bacteriol.">
        <title>Structural characterization of a specific glycopeptidolipid containing a novel N-acyl-deoxy sugar from mycobacterium intracellulare serotype 7 and genetic analysis of its glycosylation pathway.</title>
        <authorList>
            <person name="Fujiwara N."/>
            <person name="Nakata N."/>
            <person name="Maeda S."/>
            <person name="Naka T."/>
            <person name="Doe M."/>
            <person name="Yano I."/>
            <person name="Kobayashi K."/>
        </authorList>
    </citation>
    <scope>NUCLEOTIDE SEQUENCE</scope>
</reference>
<evidence type="ECO:0000259" key="2">
    <source>
        <dbReference type="Pfam" id="PF12850"/>
    </source>
</evidence>
<accession>A2A1D9</accession>
<dbReference type="Pfam" id="PF12850">
    <property type="entry name" value="Metallophos_2"/>
    <property type="match status" value="1"/>
</dbReference>
<dbReference type="InterPro" id="IPR011152">
    <property type="entry name" value="Pesterase_MJ0912"/>
</dbReference>
<dbReference type="SUPFAM" id="SSF56300">
    <property type="entry name" value="Metallo-dependent phosphatases"/>
    <property type="match status" value="1"/>
</dbReference>
<dbReference type="Gene3D" id="3.60.21.10">
    <property type="match status" value="1"/>
</dbReference>
<evidence type="ECO:0000256" key="1">
    <source>
        <dbReference type="ARBA" id="ARBA00008950"/>
    </source>
</evidence>
<comment type="similarity">
    <text evidence="1">Belongs to the metallophosphoesterase superfamily. YfcE family.</text>
</comment>
<dbReference type="PANTHER" id="PTHR42850:SF2">
    <property type="entry name" value="BLL5683 PROTEIN"/>
    <property type="match status" value="1"/>
</dbReference>
<name>A2A1D9_MYCIT</name>
<dbReference type="PIRSF" id="PIRSF000883">
    <property type="entry name" value="Pesterase_MJ0912"/>
    <property type="match status" value="1"/>
</dbReference>
<organism evidence="3">
    <name type="scientific">Mycobacterium intracellulare</name>
    <dbReference type="NCBI Taxonomy" id="1767"/>
    <lineage>
        <taxon>Bacteria</taxon>
        <taxon>Bacillati</taxon>
        <taxon>Actinomycetota</taxon>
        <taxon>Actinomycetes</taxon>
        <taxon>Mycobacteriales</taxon>
        <taxon>Mycobacteriaceae</taxon>
        <taxon>Mycobacterium</taxon>
        <taxon>Mycobacterium avium complex (MAC)</taxon>
    </lineage>
</organism>
<protein>
    <submittedName>
        <fullName evidence="3">Putative metallophosphoesterase</fullName>
    </submittedName>
</protein>
<dbReference type="InterPro" id="IPR029052">
    <property type="entry name" value="Metallo-depent_PP-like"/>
</dbReference>
<feature type="domain" description="Calcineurin-like phosphoesterase" evidence="2">
    <location>
        <begin position="27"/>
        <end position="200"/>
    </location>
</feature>
<dbReference type="EMBL" id="AB274811">
    <property type="protein sequence ID" value="BAF45367.1"/>
    <property type="molecule type" value="Genomic_DNA"/>
</dbReference>
<dbReference type="GO" id="GO:0016791">
    <property type="term" value="F:phosphatase activity"/>
    <property type="evidence" value="ECO:0007669"/>
    <property type="project" value="TreeGrafter"/>
</dbReference>
<dbReference type="PANTHER" id="PTHR42850">
    <property type="entry name" value="METALLOPHOSPHOESTERASE"/>
    <property type="match status" value="1"/>
</dbReference>
<dbReference type="GO" id="GO:0005737">
    <property type="term" value="C:cytoplasm"/>
    <property type="evidence" value="ECO:0007669"/>
    <property type="project" value="TreeGrafter"/>
</dbReference>